<dbReference type="InterPro" id="IPR001079">
    <property type="entry name" value="Galectin_CRD"/>
</dbReference>
<proteinExistence type="predicted"/>
<dbReference type="EMBL" id="FZQP02002891">
    <property type="protein sequence ID" value="VVC96816.1"/>
    <property type="molecule type" value="Genomic_DNA"/>
</dbReference>
<dbReference type="AlphaFoldDB" id="A0A5E4QG76"/>
<dbReference type="InterPro" id="IPR044156">
    <property type="entry name" value="Galectin-like"/>
</dbReference>
<keyword evidence="5" id="KW-1185">Reference proteome</keyword>
<keyword evidence="1 2" id="KW-0430">Lectin</keyword>
<organism evidence="4 5">
    <name type="scientific">Leptidea sinapis</name>
    <dbReference type="NCBI Taxonomy" id="189913"/>
    <lineage>
        <taxon>Eukaryota</taxon>
        <taxon>Metazoa</taxon>
        <taxon>Ecdysozoa</taxon>
        <taxon>Arthropoda</taxon>
        <taxon>Hexapoda</taxon>
        <taxon>Insecta</taxon>
        <taxon>Pterygota</taxon>
        <taxon>Neoptera</taxon>
        <taxon>Endopterygota</taxon>
        <taxon>Lepidoptera</taxon>
        <taxon>Glossata</taxon>
        <taxon>Ditrysia</taxon>
        <taxon>Papilionoidea</taxon>
        <taxon>Pieridae</taxon>
        <taxon>Dismorphiinae</taxon>
        <taxon>Leptidea</taxon>
    </lineage>
</organism>
<dbReference type="GO" id="GO:0030246">
    <property type="term" value="F:carbohydrate binding"/>
    <property type="evidence" value="ECO:0007669"/>
    <property type="project" value="UniProtKB-UniRule"/>
</dbReference>
<sequence>MPVNFIDCVSCIRMGNVEEGQLLRECEYDFAEDALDYEVQLTEAREVRFTQALVEPLSIGSHIVCSGTPHEDLPWFAVNIGCGDPESRRGDIAVHFNVRLPQCYVVRNTRRHEKWGVEETTSYRPFPFKTTELFTIEIVVDEKETLCAVNGEHYCSYSHRNPSVVAASWVQVTGVRDATLSIKKTDIYPTLALTPPEVPTREFVNCPVADTEPICRPNMIASLSHGIPEGHQIVISGRLRPMLHSFTIDLMDTAQEWPRPNILLHVNLRAYAESQLDRQLVVLNAWLGAWGAERRQRTARLIPGTKSTFRIMRGTTQWSIVADNILIGEFEFRASANGIKAVRIRGDLYPETIYLCPISSSPVGDM</sequence>
<dbReference type="SMART" id="SM00908">
    <property type="entry name" value="Gal-bind_lectin"/>
    <property type="match status" value="2"/>
</dbReference>
<dbReference type="PROSITE" id="PS51304">
    <property type="entry name" value="GALECTIN"/>
    <property type="match status" value="2"/>
</dbReference>
<dbReference type="InterPro" id="IPR013320">
    <property type="entry name" value="ConA-like_dom_sf"/>
</dbReference>
<dbReference type="SUPFAM" id="SSF49899">
    <property type="entry name" value="Concanavalin A-like lectins/glucanases"/>
    <property type="match status" value="2"/>
</dbReference>
<evidence type="ECO:0000313" key="5">
    <source>
        <dbReference type="Proteomes" id="UP000324832"/>
    </source>
</evidence>
<name>A0A5E4QG76_9NEOP</name>
<evidence type="ECO:0000313" key="4">
    <source>
        <dbReference type="EMBL" id="VVC96816.1"/>
    </source>
</evidence>
<evidence type="ECO:0000256" key="1">
    <source>
        <dbReference type="ARBA" id="ARBA00022734"/>
    </source>
</evidence>
<accession>A0A5E4QG76</accession>
<feature type="domain" description="Galectin" evidence="3">
    <location>
        <begin position="49"/>
        <end position="188"/>
    </location>
</feature>
<dbReference type="Proteomes" id="UP000324832">
    <property type="component" value="Unassembled WGS sequence"/>
</dbReference>
<evidence type="ECO:0000256" key="2">
    <source>
        <dbReference type="RuleBase" id="RU102079"/>
    </source>
</evidence>
<feature type="domain" description="Galectin" evidence="3">
    <location>
        <begin position="219"/>
        <end position="359"/>
    </location>
</feature>
<gene>
    <name evidence="4" type="ORF">LSINAPIS_LOCUS8227</name>
</gene>
<dbReference type="GO" id="GO:0016936">
    <property type="term" value="F:galactoside binding"/>
    <property type="evidence" value="ECO:0007669"/>
    <property type="project" value="TreeGrafter"/>
</dbReference>
<dbReference type="PANTHER" id="PTHR11346:SF176">
    <property type="entry name" value="32 KDA BETA-GALACTOSIDE-BINDING LECTIN LEC-3"/>
    <property type="match status" value="1"/>
</dbReference>
<dbReference type="Gene3D" id="2.60.120.200">
    <property type="match status" value="2"/>
</dbReference>
<evidence type="ECO:0000259" key="3">
    <source>
        <dbReference type="PROSITE" id="PS51304"/>
    </source>
</evidence>
<protein>
    <recommendedName>
        <fullName evidence="2">Galectin</fullName>
    </recommendedName>
</protein>
<dbReference type="CDD" id="cd00070">
    <property type="entry name" value="GLECT"/>
    <property type="match status" value="1"/>
</dbReference>
<dbReference type="Pfam" id="PF00337">
    <property type="entry name" value="Gal-bind_lectin"/>
    <property type="match status" value="2"/>
</dbReference>
<dbReference type="SMART" id="SM00276">
    <property type="entry name" value="GLECT"/>
    <property type="match status" value="2"/>
</dbReference>
<reference evidence="4 5" key="1">
    <citation type="submission" date="2017-07" db="EMBL/GenBank/DDBJ databases">
        <authorList>
            <person name="Talla V."/>
            <person name="Backstrom N."/>
        </authorList>
    </citation>
    <scope>NUCLEOTIDE SEQUENCE [LARGE SCALE GENOMIC DNA]</scope>
</reference>
<dbReference type="PANTHER" id="PTHR11346">
    <property type="entry name" value="GALECTIN"/>
    <property type="match status" value="1"/>
</dbReference>